<protein>
    <recommendedName>
        <fullName evidence="4">Secreted protein</fullName>
    </recommendedName>
</protein>
<feature type="chain" id="PRO_5038492221" description="Secreted protein" evidence="1">
    <location>
        <begin position="21"/>
        <end position="81"/>
    </location>
</feature>
<comment type="caution">
    <text evidence="2">The sequence shown here is derived from an EMBL/GenBank/DDBJ whole genome shotgun (WGS) entry which is preliminary data.</text>
</comment>
<name>A0A9D4K1S7_DREPO</name>
<dbReference type="AlphaFoldDB" id="A0A9D4K1S7"/>
<keyword evidence="1" id="KW-0732">Signal</keyword>
<reference evidence="2" key="1">
    <citation type="journal article" date="2019" name="bioRxiv">
        <title>The Genome of the Zebra Mussel, Dreissena polymorpha: A Resource for Invasive Species Research.</title>
        <authorList>
            <person name="McCartney M.A."/>
            <person name="Auch B."/>
            <person name="Kono T."/>
            <person name="Mallez S."/>
            <person name="Zhang Y."/>
            <person name="Obille A."/>
            <person name="Becker A."/>
            <person name="Abrahante J.E."/>
            <person name="Garbe J."/>
            <person name="Badalamenti J.P."/>
            <person name="Herman A."/>
            <person name="Mangelson H."/>
            <person name="Liachko I."/>
            <person name="Sullivan S."/>
            <person name="Sone E.D."/>
            <person name="Koren S."/>
            <person name="Silverstein K.A.T."/>
            <person name="Beckman K.B."/>
            <person name="Gohl D.M."/>
        </authorList>
    </citation>
    <scope>NUCLEOTIDE SEQUENCE</scope>
    <source>
        <strain evidence="2">Duluth1</strain>
        <tissue evidence="2">Whole animal</tissue>
    </source>
</reference>
<proteinExistence type="predicted"/>
<sequence>MPMCILLLVISIRFCKKVVACQLRVHVTVSSLTTKTCYGVFFTALQHLQEVTFKTMVISFHDSTILDVSMEVVIDCNNNGY</sequence>
<evidence type="ECO:0008006" key="4">
    <source>
        <dbReference type="Google" id="ProtNLM"/>
    </source>
</evidence>
<evidence type="ECO:0000313" key="2">
    <source>
        <dbReference type="EMBL" id="KAH3831319.1"/>
    </source>
</evidence>
<feature type="signal peptide" evidence="1">
    <location>
        <begin position="1"/>
        <end position="20"/>
    </location>
</feature>
<dbReference type="Proteomes" id="UP000828390">
    <property type="component" value="Unassembled WGS sequence"/>
</dbReference>
<dbReference type="EMBL" id="JAIWYP010000004">
    <property type="protein sequence ID" value="KAH3831319.1"/>
    <property type="molecule type" value="Genomic_DNA"/>
</dbReference>
<organism evidence="2 3">
    <name type="scientific">Dreissena polymorpha</name>
    <name type="common">Zebra mussel</name>
    <name type="synonym">Mytilus polymorpha</name>
    <dbReference type="NCBI Taxonomy" id="45954"/>
    <lineage>
        <taxon>Eukaryota</taxon>
        <taxon>Metazoa</taxon>
        <taxon>Spiralia</taxon>
        <taxon>Lophotrochozoa</taxon>
        <taxon>Mollusca</taxon>
        <taxon>Bivalvia</taxon>
        <taxon>Autobranchia</taxon>
        <taxon>Heteroconchia</taxon>
        <taxon>Euheterodonta</taxon>
        <taxon>Imparidentia</taxon>
        <taxon>Neoheterodontei</taxon>
        <taxon>Myida</taxon>
        <taxon>Dreissenoidea</taxon>
        <taxon>Dreissenidae</taxon>
        <taxon>Dreissena</taxon>
    </lineage>
</organism>
<evidence type="ECO:0000256" key="1">
    <source>
        <dbReference type="SAM" id="SignalP"/>
    </source>
</evidence>
<gene>
    <name evidence="2" type="ORF">DPMN_104582</name>
</gene>
<accession>A0A9D4K1S7</accession>
<reference evidence="2" key="2">
    <citation type="submission" date="2020-11" db="EMBL/GenBank/DDBJ databases">
        <authorList>
            <person name="McCartney M.A."/>
            <person name="Auch B."/>
            <person name="Kono T."/>
            <person name="Mallez S."/>
            <person name="Becker A."/>
            <person name="Gohl D.M."/>
            <person name="Silverstein K.A.T."/>
            <person name="Koren S."/>
            <person name="Bechman K.B."/>
            <person name="Herman A."/>
            <person name="Abrahante J.E."/>
            <person name="Garbe J."/>
        </authorList>
    </citation>
    <scope>NUCLEOTIDE SEQUENCE</scope>
    <source>
        <strain evidence="2">Duluth1</strain>
        <tissue evidence="2">Whole animal</tissue>
    </source>
</reference>
<keyword evidence="3" id="KW-1185">Reference proteome</keyword>
<evidence type="ECO:0000313" key="3">
    <source>
        <dbReference type="Proteomes" id="UP000828390"/>
    </source>
</evidence>